<accession>A0A5N1JDX3</accession>
<dbReference type="SMART" id="SM00388">
    <property type="entry name" value="HisKA"/>
    <property type="match status" value="1"/>
</dbReference>
<evidence type="ECO:0000256" key="6">
    <source>
        <dbReference type="PROSITE-ProRule" id="PRU00169"/>
    </source>
</evidence>
<dbReference type="InterPro" id="IPR018060">
    <property type="entry name" value="HTH_AraC"/>
</dbReference>
<dbReference type="SUPFAM" id="SSF46689">
    <property type="entry name" value="Homeodomain-like"/>
    <property type="match status" value="1"/>
</dbReference>
<dbReference type="PROSITE" id="PS50110">
    <property type="entry name" value="RESPONSE_REGULATORY"/>
    <property type="match status" value="1"/>
</dbReference>
<dbReference type="SMART" id="SM00342">
    <property type="entry name" value="HTH_ARAC"/>
    <property type="match status" value="1"/>
</dbReference>
<evidence type="ECO:0000256" key="1">
    <source>
        <dbReference type="ARBA" id="ARBA00000085"/>
    </source>
</evidence>
<evidence type="ECO:0000313" key="10">
    <source>
        <dbReference type="EMBL" id="KAA9353561.1"/>
    </source>
</evidence>
<gene>
    <name evidence="10" type="ORF">F0P93_13025</name>
</gene>
<dbReference type="InterPro" id="IPR015943">
    <property type="entry name" value="WD40/YVTN_repeat-like_dom_sf"/>
</dbReference>
<dbReference type="InterPro" id="IPR005467">
    <property type="entry name" value="His_kinase_dom"/>
</dbReference>
<evidence type="ECO:0000256" key="5">
    <source>
        <dbReference type="ARBA" id="ARBA00023163"/>
    </source>
</evidence>
<comment type="caution">
    <text evidence="10">The sequence shown here is derived from an EMBL/GenBank/DDBJ whole genome shotgun (WGS) entry which is preliminary data.</text>
</comment>
<dbReference type="InterPro" id="IPR004358">
    <property type="entry name" value="Sig_transdc_His_kin-like_C"/>
</dbReference>
<dbReference type="Gene3D" id="3.30.565.10">
    <property type="entry name" value="Histidine kinase-like ATPase, C-terminal domain"/>
    <property type="match status" value="1"/>
</dbReference>
<dbReference type="InterPro" id="IPR013783">
    <property type="entry name" value="Ig-like_fold"/>
</dbReference>
<keyword evidence="11" id="KW-1185">Reference proteome</keyword>
<dbReference type="SUPFAM" id="SSF52172">
    <property type="entry name" value="CheY-like"/>
    <property type="match status" value="1"/>
</dbReference>
<dbReference type="Gene3D" id="1.10.287.130">
    <property type="match status" value="1"/>
</dbReference>
<evidence type="ECO:0000259" key="8">
    <source>
        <dbReference type="PROSITE" id="PS50109"/>
    </source>
</evidence>
<evidence type="ECO:0000259" key="9">
    <source>
        <dbReference type="PROSITE" id="PS50110"/>
    </source>
</evidence>
<evidence type="ECO:0000256" key="3">
    <source>
        <dbReference type="ARBA" id="ARBA00022553"/>
    </source>
</evidence>
<dbReference type="SUPFAM" id="SSF47384">
    <property type="entry name" value="Homodimeric domain of signal transducing histidine kinase"/>
    <property type="match status" value="1"/>
</dbReference>
<dbReference type="InterPro" id="IPR009057">
    <property type="entry name" value="Homeodomain-like_sf"/>
</dbReference>
<dbReference type="SMART" id="SM00387">
    <property type="entry name" value="HATPase_c"/>
    <property type="match status" value="1"/>
</dbReference>
<dbReference type="InterPro" id="IPR011110">
    <property type="entry name" value="Reg_prop"/>
</dbReference>
<feature type="domain" description="HTH araC/xylS-type" evidence="7">
    <location>
        <begin position="1316"/>
        <end position="1416"/>
    </location>
</feature>
<sequence>MVRTKLGTSGRNWTSTRWCYLCIGLLLTGGFLGVSPACADTPYTIKVQHYSVAEGLPNRIVMTIGQDHQGFAWIGTMNNAYRFDSHSFKALPPEQSARESSLASVVHAIRTDSERNLWFFKAWSSSDHEQIEILAPGQQKPTSFEAFFHRKLPFDADEMIEIGSQENGPRQSTDPILVPLRNGDIWRYEGKGHFKRLYHHTVSSNQLVSSSDKLINLHVTPTGTLLLVFSREPTRYPTSQIPFLNELVELWSNGTVRRRQAIPNRLFPVWVDRLGTIYLNNEKFFSPGNKAQDSPHLTEHQVDRLLYRLTEDGRLINVPISFPANPFPAPNQYKFTGKGCKMTYDARHQLFWIISKSVLFAWSPKHGIVFNLAASGFPVTSVDEFNQLFVDRTGAVWIGTNNGFFLMTVEPNPFQRHFYNSDQETATPNLSTRGIAQVGDWLWINANWPYFGTSQLLNLKTGQSPQVVLGTYGPVVRGHDQAIWAPATGHFLARVNPITLEIQKYPLTNPASLCWALWQDGRHNFWLGFDEGLSYFDNHRKRDQPFRKYNQYRELAKNRVNGFFPDSSAGGLWVAASSGLYLLDTLRGITARYSSQDPAPYHLPFDHLTFVHPDRSQPGIYWLATRGGGLIRWERQTGRWQQFTRETGLSNNEIYSIHEDRQGRLWLPSSYGLMRFQKKTHQTQVFLPQDGITHEEFNLASYFLAPDGQLFLGGLNGVTAFRPDRQMLEKPVVVPLMVTDYEQLNASTGQRTDHLADFNRDQQISIPTQNRSFSLTFALLDYRYGRQFRLSYRIVGWQNYWTSQLRRDVAINGLPPGQYQLQVRAQNPNGQWVSDTLTIPITVLTPFYQQPWFVILCLLSLLWVIVGIFRWRNERLIRETKRLEAEVTRRTAQIENDKALIQQQATDLQASATLKARFFANVSHEFRTPLTLLLGPLAYLSKRTTEPATARLLAGMDRNARQLLAMVSDLLDLSKLDVNPMQLTKQPADLCALINQTVSSFTPQAEYTGIHLTVTGTSKPVWLLLDVAKMETVLKNLLANALHFTPAGGSVTVRLFEPADWVHIEVSDTGSGIHPNDLPHIFERYYQSQQPDAPLRGGTGIGLALSMEYCKLWGGGLTVDSTLGKGSTFALTCPYQPTAPQETIPAPETKNPEPVLAEAKNHHLSTRILLVEDNPDMAEYLETILSPYYLLHVTRNGREAWQWLSALPVADQPNLIVTDLMMPDMDGLALVNQIRQQPTVRAIPVLMLTARTSQDVKLEALRLGVADYVTKPFDQDELITRIGNLLERSQERTAWQQQLPSETAGSPVPMDEEWLLQIEQLILKNLTNTQFQVHSIADAVHSSERQLYRRLKKLTGFSPNQFMQEIRLQTAREWLENQQYSTVKEVCYAVGFQDVVYFSRLFLNRFGRYPATFLRTADVS</sequence>
<dbReference type="Pfam" id="PF07494">
    <property type="entry name" value="Reg_prop"/>
    <property type="match status" value="1"/>
</dbReference>
<dbReference type="InterPro" id="IPR011006">
    <property type="entry name" value="CheY-like_superfamily"/>
</dbReference>
<dbReference type="Proteomes" id="UP000326344">
    <property type="component" value="Unassembled WGS sequence"/>
</dbReference>
<dbReference type="InterPro" id="IPR036890">
    <property type="entry name" value="HATPase_C_sf"/>
</dbReference>
<feature type="modified residue" description="4-aspartylphosphate" evidence="6">
    <location>
        <position position="1219"/>
    </location>
</feature>
<evidence type="ECO:0000259" key="7">
    <source>
        <dbReference type="PROSITE" id="PS01124"/>
    </source>
</evidence>
<proteinExistence type="predicted"/>
<organism evidence="10 11">
    <name type="scientific">Larkinella humicola</name>
    <dbReference type="NCBI Taxonomy" id="2607654"/>
    <lineage>
        <taxon>Bacteria</taxon>
        <taxon>Pseudomonadati</taxon>
        <taxon>Bacteroidota</taxon>
        <taxon>Cytophagia</taxon>
        <taxon>Cytophagales</taxon>
        <taxon>Spirosomataceae</taxon>
        <taxon>Larkinella</taxon>
    </lineage>
</organism>
<dbReference type="Pfam" id="PF00072">
    <property type="entry name" value="Response_reg"/>
    <property type="match status" value="1"/>
</dbReference>
<evidence type="ECO:0000313" key="11">
    <source>
        <dbReference type="Proteomes" id="UP000326344"/>
    </source>
</evidence>
<dbReference type="GO" id="GO:0043565">
    <property type="term" value="F:sequence-specific DNA binding"/>
    <property type="evidence" value="ECO:0007669"/>
    <property type="project" value="InterPro"/>
</dbReference>
<dbReference type="PROSITE" id="PS50109">
    <property type="entry name" value="HIS_KIN"/>
    <property type="match status" value="1"/>
</dbReference>
<dbReference type="InterPro" id="IPR001789">
    <property type="entry name" value="Sig_transdc_resp-reg_receiver"/>
</dbReference>
<dbReference type="EC" id="2.7.13.3" evidence="2"/>
<feature type="domain" description="Histidine kinase" evidence="8">
    <location>
        <begin position="921"/>
        <end position="1137"/>
    </location>
</feature>
<dbReference type="Gene3D" id="3.40.50.2300">
    <property type="match status" value="1"/>
</dbReference>
<dbReference type="CDD" id="cd00082">
    <property type="entry name" value="HisKA"/>
    <property type="match status" value="1"/>
</dbReference>
<protein>
    <recommendedName>
        <fullName evidence="2">histidine kinase</fullName>
        <ecNumber evidence="2">2.7.13.3</ecNumber>
    </recommendedName>
</protein>
<dbReference type="Gene3D" id="2.60.40.10">
    <property type="entry name" value="Immunoglobulins"/>
    <property type="match status" value="1"/>
</dbReference>
<dbReference type="Pfam" id="PF12833">
    <property type="entry name" value="HTH_18"/>
    <property type="match status" value="1"/>
</dbReference>
<dbReference type="InterPro" id="IPR003594">
    <property type="entry name" value="HATPase_dom"/>
</dbReference>
<dbReference type="GO" id="GO:0000155">
    <property type="term" value="F:phosphorelay sensor kinase activity"/>
    <property type="evidence" value="ECO:0007669"/>
    <property type="project" value="InterPro"/>
</dbReference>
<keyword evidence="5" id="KW-0804">Transcription</keyword>
<dbReference type="Gene3D" id="1.10.10.60">
    <property type="entry name" value="Homeodomain-like"/>
    <property type="match status" value="1"/>
</dbReference>
<dbReference type="InterPro" id="IPR011123">
    <property type="entry name" value="Y_Y_Y"/>
</dbReference>
<feature type="domain" description="Response regulatory" evidence="9">
    <location>
        <begin position="1167"/>
        <end position="1286"/>
    </location>
</feature>
<dbReference type="Gene3D" id="2.130.10.10">
    <property type="entry name" value="YVTN repeat-like/Quinoprotein amine dehydrogenase"/>
    <property type="match status" value="3"/>
</dbReference>
<keyword evidence="3 6" id="KW-0597">Phosphoprotein</keyword>
<keyword evidence="4" id="KW-0805">Transcription regulation</keyword>
<dbReference type="InterPro" id="IPR003661">
    <property type="entry name" value="HisK_dim/P_dom"/>
</dbReference>
<evidence type="ECO:0000256" key="4">
    <source>
        <dbReference type="ARBA" id="ARBA00023015"/>
    </source>
</evidence>
<dbReference type="GO" id="GO:0003700">
    <property type="term" value="F:DNA-binding transcription factor activity"/>
    <property type="evidence" value="ECO:0007669"/>
    <property type="project" value="InterPro"/>
</dbReference>
<dbReference type="InterPro" id="IPR036097">
    <property type="entry name" value="HisK_dim/P_sf"/>
</dbReference>
<dbReference type="Pfam" id="PF07495">
    <property type="entry name" value="Y_Y_Y"/>
    <property type="match status" value="1"/>
</dbReference>
<dbReference type="Pfam" id="PF02518">
    <property type="entry name" value="HATPase_c"/>
    <property type="match status" value="1"/>
</dbReference>
<dbReference type="PANTHER" id="PTHR43547">
    <property type="entry name" value="TWO-COMPONENT HISTIDINE KINASE"/>
    <property type="match status" value="1"/>
</dbReference>
<evidence type="ECO:0000256" key="2">
    <source>
        <dbReference type="ARBA" id="ARBA00012438"/>
    </source>
</evidence>
<dbReference type="EMBL" id="VTWS01000003">
    <property type="protein sequence ID" value="KAA9353561.1"/>
    <property type="molecule type" value="Genomic_DNA"/>
</dbReference>
<dbReference type="SUPFAM" id="SSF55874">
    <property type="entry name" value="ATPase domain of HSP90 chaperone/DNA topoisomerase II/histidine kinase"/>
    <property type="match status" value="1"/>
</dbReference>
<name>A0A5N1JDX3_9BACT</name>
<dbReference type="SMART" id="SM00448">
    <property type="entry name" value="REC"/>
    <property type="match status" value="1"/>
</dbReference>
<dbReference type="PRINTS" id="PR00344">
    <property type="entry name" value="BCTRLSENSOR"/>
</dbReference>
<comment type="catalytic activity">
    <reaction evidence="1">
        <text>ATP + protein L-histidine = ADP + protein N-phospho-L-histidine.</text>
        <dbReference type="EC" id="2.7.13.3"/>
    </reaction>
</comment>
<dbReference type="SUPFAM" id="SSF63829">
    <property type="entry name" value="Calcium-dependent phosphotriesterase"/>
    <property type="match status" value="1"/>
</dbReference>
<reference evidence="10 11" key="1">
    <citation type="submission" date="2019-09" db="EMBL/GenBank/DDBJ databases">
        <title>Genome Sequence of Larkinella sp MA1.</title>
        <authorList>
            <person name="Srinivasan S."/>
        </authorList>
    </citation>
    <scope>NUCLEOTIDE SEQUENCE [LARGE SCALE GENOMIC DNA]</scope>
    <source>
        <strain evidence="10 11">MA1</strain>
    </source>
</reference>
<dbReference type="PROSITE" id="PS01124">
    <property type="entry name" value="HTH_ARAC_FAMILY_2"/>
    <property type="match status" value="1"/>
</dbReference>
<dbReference type="PANTHER" id="PTHR43547:SF2">
    <property type="entry name" value="HYBRID SIGNAL TRANSDUCTION HISTIDINE KINASE C"/>
    <property type="match status" value="1"/>
</dbReference>
<dbReference type="Pfam" id="PF00512">
    <property type="entry name" value="HisKA"/>
    <property type="match status" value="1"/>
</dbReference>